<reference evidence="2" key="1">
    <citation type="journal article" date="2022" name="Mol. Ecol. Resour.">
        <title>The genomes of chicory, endive, great burdock and yacon provide insights into Asteraceae palaeo-polyploidization history and plant inulin production.</title>
        <authorList>
            <person name="Fan W."/>
            <person name="Wang S."/>
            <person name="Wang H."/>
            <person name="Wang A."/>
            <person name="Jiang F."/>
            <person name="Liu H."/>
            <person name="Zhao H."/>
            <person name="Xu D."/>
            <person name="Zhang Y."/>
        </authorList>
    </citation>
    <scope>NUCLEOTIDE SEQUENCE [LARGE SCALE GENOMIC DNA]</scope>
    <source>
        <strain evidence="2">cv. Yunnan</strain>
    </source>
</reference>
<sequence>MIESLHTSVAMYKKLYEEEHKRHVPQLQSSDPSPVDRRNNVPLLLEASHNSSSKKAQEKAYERIKFLEEEITGLRSEIITLRSQRDTLTLESAFSHEKLDRFMKDFERQREEMNGVIARNVEFSQLIIDYQRKIREASESLHIAEDLSHKLNMEVTVLKREKEILINSEKRAFEEVRSMSERVHQLQATLNTIQSAEEDWAEAKKELQKERDNVRQLTLEHESAMRGSMQRIEEMGKELANALRAVAAANTRASAAEERLSQFEKMKSSEVNEVALKEMEIRHEQFKSEAEKVKKSLEDEVLSLKEHFNQLQYGYNSKEKEAASAAVSQEQALASSLSEIFKLREEVSAKMLHIEGLESQLLAMKDDSEKEHQRWRIAQDNYERQVILQSETIQELTKTSQELVLNKEKVSELQKVSDILKTENDELKSKWETEKLVLEESKDKAEKKFNETNEQNKILHDQLEALHIKLAEKSQGLGSGAHSSDDGGLQNVVKYLRRSKEIAETKISLVKQEKLRLQSQLEAAMKAESEDEFKALQIEVENLNDLLVERQSELEACKREIEMQKKNLKNLDTKVKGLLDIFKDMDPEDYVRMRADFKLVNVNLSEKDGQLEEIKKFVSEKQEVIIRLEQDLERSKVELHERESKINNVVQTESSLKTEVEKQKRSVLQLKRMCGNLVKEKDELLKKNQELSKELVDCNQVKRSNVDSLGEQAEKDARIQMLEKTVKKESIEREEKNTQIHILEKTVDRLREEVKKGKEVRIENEKNQKTDKGICEEKLKLADDLEKHKQALKTLSEEIKKMKHESDLFVYLATTCHRVVENFEQVANQPRTLARRLGLPRIVKPEQPKGDVDMSDAIDATVQSSVRKRPSASEGPEGSNVRDISVADVAPPQVKKSRGSEQAHEGSDAPESITEESPVNVVDESQTMKEDDTGNEEIETGEELAVEVQTELQNDRSDNTGEANVNKTETEVSEDHPKITEVEHTQLQQITGEGGDDPEEGNVFSDAITENQIRSPSPLPAEDEINEETLGEMEVSSPLLTMDDNEDKKGEEGEIEVEETTPESSTDLFNNDGNDEAGSMAVESVAAAVIAPPVPEKPSNTSAMAERAPVVGNEDNSVVSGVSTSVGSTEVKPEEPVDMGLTTINLNARGRLRSLQRLAGSQNSPTTRGRRGVPRGRTHGGRTGRGGGGETPGSQGM</sequence>
<keyword evidence="2" id="KW-1185">Reference proteome</keyword>
<comment type="caution">
    <text evidence="1">The sequence shown here is derived from an EMBL/GenBank/DDBJ whole genome shotgun (WGS) entry which is preliminary data.</text>
</comment>
<proteinExistence type="predicted"/>
<name>A0ACB9C8R8_9ASTR</name>
<dbReference type="EMBL" id="CM042038">
    <property type="protein sequence ID" value="KAI3730620.1"/>
    <property type="molecule type" value="Genomic_DNA"/>
</dbReference>
<organism evidence="1 2">
    <name type="scientific">Smallanthus sonchifolius</name>
    <dbReference type="NCBI Taxonomy" id="185202"/>
    <lineage>
        <taxon>Eukaryota</taxon>
        <taxon>Viridiplantae</taxon>
        <taxon>Streptophyta</taxon>
        <taxon>Embryophyta</taxon>
        <taxon>Tracheophyta</taxon>
        <taxon>Spermatophyta</taxon>
        <taxon>Magnoliopsida</taxon>
        <taxon>eudicotyledons</taxon>
        <taxon>Gunneridae</taxon>
        <taxon>Pentapetalae</taxon>
        <taxon>asterids</taxon>
        <taxon>campanulids</taxon>
        <taxon>Asterales</taxon>
        <taxon>Asteraceae</taxon>
        <taxon>Asteroideae</taxon>
        <taxon>Heliantheae alliance</taxon>
        <taxon>Millerieae</taxon>
        <taxon>Smallanthus</taxon>
    </lineage>
</organism>
<gene>
    <name evidence="1" type="ORF">L1987_61792</name>
</gene>
<evidence type="ECO:0000313" key="2">
    <source>
        <dbReference type="Proteomes" id="UP001056120"/>
    </source>
</evidence>
<dbReference type="Proteomes" id="UP001056120">
    <property type="component" value="Linkage Group LG21"/>
</dbReference>
<evidence type="ECO:0000313" key="1">
    <source>
        <dbReference type="EMBL" id="KAI3730620.1"/>
    </source>
</evidence>
<accession>A0ACB9C8R8</accession>
<reference evidence="1 2" key="2">
    <citation type="journal article" date="2022" name="Mol. Ecol. Resour.">
        <title>The genomes of chicory, endive, great burdock and yacon provide insights into Asteraceae paleo-polyploidization history and plant inulin production.</title>
        <authorList>
            <person name="Fan W."/>
            <person name="Wang S."/>
            <person name="Wang H."/>
            <person name="Wang A."/>
            <person name="Jiang F."/>
            <person name="Liu H."/>
            <person name="Zhao H."/>
            <person name="Xu D."/>
            <person name="Zhang Y."/>
        </authorList>
    </citation>
    <scope>NUCLEOTIDE SEQUENCE [LARGE SCALE GENOMIC DNA]</scope>
    <source>
        <strain evidence="2">cv. Yunnan</strain>
        <tissue evidence="1">Leaves</tissue>
    </source>
</reference>
<protein>
    <submittedName>
        <fullName evidence="1">Uncharacterized protein</fullName>
    </submittedName>
</protein>